<evidence type="ECO:0000313" key="3">
    <source>
        <dbReference type="Proteomes" id="UP000256980"/>
    </source>
</evidence>
<dbReference type="EMBL" id="QRDV01000005">
    <property type="protein sequence ID" value="RED43688.1"/>
    <property type="molecule type" value="Genomic_DNA"/>
</dbReference>
<name>A0A3D9H2F8_9FLAO</name>
<evidence type="ECO:0000256" key="1">
    <source>
        <dbReference type="SAM" id="Phobius"/>
    </source>
</evidence>
<gene>
    <name evidence="2" type="ORF">DFQ10_105288</name>
</gene>
<dbReference type="RefSeq" id="WP_115817777.1">
    <property type="nucleotide sequence ID" value="NZ_QRDV01000005.1"/>
</dbReference>
<proteinExistence type="predicted"/>
<reference evidence="2 3" key="1">
    <citation type="submission" date="2018-07" db="EMBL/GenBank/DDBJ databases">
        <title>Genomic Encyclopedia of Type Strains, Phase III (KMG-III): the genomes of soil and plant-associated and newly described type strains.</title>
        <authorList>
            <person name="Whitman W."/>
        </authorList>
    </citation>
    <scope>NUCLEOTIDE SEQUENCE [LARGE SCALE GENOMIC DNA]</scope>
    <source>
        <strain evidence="2 3">CECT 7946</strain>
    </source>
</reference>
<dbReference type="AlphaFoldDB" id="A0A3D9H2F8"/>
<feature type="transmembrane region" description="Helical" evidence="1">
    <location>
        <begin position="21"/>
        <end position="42"/>
    </location>
</feature>
<keyword evidence="3" id="KW-1185">Reference proteome</keyword>
<keyword evidence="1" id="KW-0812">Transmembrane</keyword>
<accession>A0A3D9H2F8</accession>
<sequence length="248" mass="28544">MIKFFRKIRQNLLSEGKTGKYFKYAIGEIALVVIGILIALWLNNLNTISQNKEKGDIMLLEIKENLISDTLLIREISTFNAEKSSDISKFMQIAAEKKISQELGEKMFQLLSEGKLFTNASFKSNSTGYNTLTSSGNIEIITNTELRNQLTQYYLTTSIAAFDELINLTRSFKYYILPKVTNKEFVKKVTNLDFQIRNLEDLKLNEDEKLVSDLILILANINYNEQALVELKKELIHLIELIDEELKK</sequence>
<dbReference type="InterPro" id="IPR045749">
    <property type="entry name" value="DUF6090"/>
</dbReference>
<dbReference type="Pfam" id="PF19578">
    <property type="entry name" value="DUF6090"/>
    <property type="match status" value="1"/>
</dbReference>
<keyword evidence="1" id="KW-1133">Transmembrane helix</keyword>
<dbReference type="OrthoDB" id="1414794at2"/>
<comment type="caution">
    <text evidence="2">The sequence shown here is derived from an EMBL/GenBank/DDBJ whole genome shotgun (WGS) entry which is preliminary data.</text>
</comment>
<evidence type="ECO:0000313" key="2">
    <source>
        <dbReference type="EMBL" id="RED43688.1"/>
    </source>
</evidence>
<organism evidence="2 3">
    <name type="scientific">Winogradskyella eximia</name>
    <dbReference type="NCBI Taxonomy" id="262006"/>
    <lineage>
        <taxon>Bacteria</taxon>
        <taxon>Pseudomonadati</taxon>
        <taxon>Bacteroidota</taxon>
        <taxon>Flavobacteriia</taxon>
        <taxon>Flavobacteriales</taxon>
        <taxon>Flavobacteriaceae</taxon>
        <taxon>Winogradskyella</taxon>
    </lineage>
</organism>
<keyword evidence="1" id="KW-0472">Membrane</keyword>
<dbReference type="Proteomes" id="UP000256980">
    <property type="component" value="Unassembled WGS sequence"/>
</dbReference>
<protein>
    <submittedName>
        <fullName evidence="2">Uncharacterized protein</fullName>
    </submittedName>
</protein>